<dbReference type="Gramene" id="Manes.11G145000.12.v8.1">
    <property type="protein sequence ID" value="Manes.11G145000.12.v8.1.CDS"/>
    <property type="gene ID" value="Manes.11G145000.v8.1"/>
</dbReference>
<proteinExistence type="predicted"/>
<accession>A0A251JVW3</accession>
<dbReference type="GO" id="GO:0004674">
    <property type="term" value="F:protein serine/threonine kinase activity"/>
    <property type="evidence" value="ECO:0007669"/>
    <property type="project" value="UniProtKB-KW"/>
</dbReference>
<dbReference type="Gene3D" id="1.10.510.10">
    <property type="entry name" value="Transferase(Phosphotransferase) domain 1"/>
    <property type="match status" value="1"/>
</dbReference>
<keyword evidence="16" id="KW-0732">Signal</keyword>
<reference evidence="18 19" key="1">
    <citation type="submission" date="2016-02" db="EMBL/GenBank/DDBJ databases">
        <title>WGS assembly of Manihot esculenta.</title>
        <authorList>
            <person name="Bredeson J.V."/>
            <person name="Prochnik S.E."/>
            <person name="Lyons J.B."/>
            <person name="Schmutz J."/>
            <person name="Grimwood J."/>
            <person name="Vrebalov J."/>
            <person name="Bart R.S."/>
            <person name="Amuge T."/>
            <person name="Ferguson M.E."/>
            <person name="Green R."/>
            <person name="Putnam N."/>
            <person name="Stites J."/>
            <person name="Rounsley S."/>
            <person name="Rokhsar D.S."/>
        </authorList>
    </citation>
    <scope>NUCLEOTIDE SEQUENCE [LARGE SCALE GENOMIC DNA]</scope>
    <source>
        <strain evidence="19">cv. AM560-2</strain>
        <tissue evidence="18">Leaf</tissue>
    </source>
</reference>
<evidence type="ECO:0000256" key="2">
    <source>
        <dbReference type="ARBA" id="ARBA00012513"/>
    </source>
</evidence>
<dbReference type="OMA" id="EAHNKNM"/>
<comment type="subcellular location">
    <subcellularLocation>
        <location evidence="1">Cell membrane</location>
        <topology evidence="1">Single-pass membrane protein</topology>
    </subcellularLocation>
</comment>
<name>A0A251JVW3_MANES</name>
<dbReference type="InterPro" id="IPR017441">
    <property type="entry name" value="Protein_kinase_ATP_BS"/>
</dbReference>
<evidence type="ECO:0000256" key="9">
    <source>
        <dbReference type="ARBA" id="ARBA00022840"/>
    </source>
</evidence>
<feature type="signal peptide" evidence="16">
    <location>
        <begin position="1"/>
        <end position="20"/>
    </location>
</feature>
<dbReference type="GO" id="GO:0005886">
    <property type="term" value="C:plasma membrane"/>
    <property type="evidence" value="ECO:0000318"/>
    <property type="project" value="GO_Central"/>
</dbReference>
<organism evidence="18 19">
    <name type="scientific">Manihot esculenta</name>
    <name type="common">Cassava</name>
    <name type="synonym">Jatropha manihot</name>
    <dbReference type="NCBI Taxonomy" id="3983"/>
    <lineage>
        <taxon>Eukaryota</taxon>
        <taxon>Viridiplantae</taxon>
        <taxon>Streptophyta</taxon>
        <taxon>Embryophyta</taxon>
        <taxon>Tracheophyta</taxon>
        <taxon>Spermatophyta</taxon>
        <taxon>Magnoliopsida</taxon>
        <taxon>eudicotyledons</taxon>
        <taxon>Gunneridae</taxon>
        <taxon>Pentapetalae</taxon>
        <taxon>rosids</taxon>
        <taxon>fabids</taxon>
        <taxon>Malpighiales</taxon>
        <taxon>Euphorbiaceae</taxon>
        <taxon>Crotonoideae</taxon>
        <taxon>Manihoteae</taxon>
        <taxon>Manihot</taxon>
    </lineage>
</organism>
<evidence type="ECO:0000313" key="19">
    <source>
        <dbReference type="Proteomes" id="UP000091857"/>
    </source>
</evidence>
<keyword evidence="5" id="KW-0808">Transferase</keyword>
<evidence type="ECO:0000256" key="12">
    <source>
        <dbReference type="ARBA" id="ARBA00047899"/>
    </source>
</evidence>
<dbReference type="GO" id="GO:0005524">
    <property type="term" value="F:ATP binding"/>
    <property type="evidence" value="ECO:0007669"/>
    <property type="project" value="UniProtKB-UniRule"/>
</dbReference>
<keyword evidence="7 14" id="KW-0547">Nucleotide-binding</keyword>
<dbReference type="Proteomes" id="UP000091857">
    <property type="component" value="Chromosome 11"/>
</dbReference>
<feature type="binding site" evidence="14">
    <location>
        <position position="257"/>
    </location>
    <ligand>
        <name>ATP</name>
        <dbReference type="ChEBI" id="CHEBI:30616"/>
    </ligand>
</feature>
<keyword evidence="19" id="KW-1185">Reference proteome</keyword>
<dbReference type="InterPro" id="IPR001245">
    <property type="entry name" value="Ser-Thr/Tyr_kinase_cat_dom"/>
</dbReference>
<dbReference type="Pfam" id="PF07714">
    <property type="entry name" value="PK_Tyr_Ser-Thr"/>
    <property type="match status" value="1"/>
</dbReference>
<evidence type="ECO:0000256" key="1">
    <source>
        <dbReference type="ARBA" id="ARBA00004162"/>
    </source>
</evidence>
<dbReference type="PANTHER" id="PTHR47982:SF9">
    <property type="entry name" value="NON-SPECIFIC SERINE_THREONINE PROTEIN KINASE"/>
    <property type="match status" value="1"/>
</dbReference>
<dbReference type="Gene3D" id="3.30.200.20">
    <property type="entry name" value="Phosphorylase Kinase, domain 1"/>
    <property type="match status" value="1"/>
</dbReference>
<evidence type="ECO:0000256" key="11">
    <source>
        <dbReference type="ARBA" id="ARBA00023136"/>
    </source>
</evidence>
<evidence type="ECO:0000256" key="15">
    <source>
        <dbReference type="SAM" id="Phobius"/>
    </source>
</evidence>
<evidence type="ECO:0000256" key="14">
    <source>
        <dbReference type="PROSITE-ProRule" id="PRU10141"/>
    </source>
</evidence>
<sequence length="519" mass="57302">MHLFWWQQLPLLILLQLLETNDTSHKLCAEALVACKSTNGPPQHSIGKIGRYSCLRQWASANCYKLNDLGVVSLSPKRHASFLKIGLIKSSPIALKFISSNFPFKFQEKVCKSINRRIAAAVDGDNGVPTLTPLEGADAKKPSKHKVAAIIGGLGAALLVIVIVLIVYICLMHVKQFLRPASETASSIPSPPVELARSNISPYAASQSPINQNVRQLSIVELEHATCNFSHSNIIGEGVFGLVYKGLLLDGSIVAVKRCLQKPFLDFLPQVERIASVRHGHLVELIGYCEHRNQLLLVYDYISNGNVGNYLNDSEGLPTGKLDMRQRLSIALGAAKGLQYLHSLVPPFPHMHFRTSNVLLGDNFTARVSDYGLLKLVIEGHRAGPSSAVDYFHDPELNLSNNFSERSDVYSFGVFLLELISAREAHGKRQSNSGHNLVEEARECRLGDFIDKTLGVQTMQAAGRMMELALQCVDISAKRPSMVRIVQEIEQIQRREMGFLQAEFVEEIGSVTLGSDLFK</sequence>
<dbReference type="EC" id="2.7.11.1" evidence="2"/>
<evidence type="ECO:0000313" key="18">
    <source>
        <dbReference type="EMBL" id="OAY38005.1"/>
    </source>
</evidence>
<evidence type="ECO:0000256" key="4">
    <source>
        <dbReference type="ARBA" id="ARBA00022527"/>
    </source>
</evidence>
<keyword evidence="8" id="KW-0418">Kinase</keyword>
<dbReference type="InterPro" id="IPR047117">
    <property type="entry name" value="PERK1-13-like"/>
</dbReference>
<comment type="catalytic activity">
    <reaction evidence="12">
        <text>L-threonyl-[protein] + ATP = O-phospho-L-threonyl-[protein] + ADP + H(+)</text>
        <dbReference type="Rhea" id="RHEA:46608"/>
        <dbReference type="Rhea" id="RHEA-COMP:11060"/>
        <dbReference type="Rhea" id="RHEA-COMP:11605"/>
        <dbReference type="ChEBI" id="CHEBI:15378"/>
        <dbReference type="ChEBI" id="CHEBI:30013"/>
        <dbReference type="ChEBI" id="CHEBI:30616"/>
        <dbReference type="ChEBI" id="CHEBI:61977"/>
        <dbReference type="ChEBI" id="CHEBI:456216"/>
        <dbReference type="EC" id="2.7.11.1"/>
    </reaction>
</comment>
<dbReference type="Gramene" id="Manes.11G145000.9.v8.1">
    <property type="protein sequence ID" value="Manes.11G145000.9.v8.1.CDS"/>
    <property type="gene ID" value="Manes.11G145000.v8.1"/>
</dbReference>
<dbReference type="InterPro" id="IPR000719">
    <property type="entry name" value="Prot_kinase_dom"/>
</dbReference>
<dbReference type="Gramene" id="Manes.11G145000.11.v8.1">
    <property type="protein sequence ID" value="Manes.11G145000.11.v8.1.CDS"/>
    <property type="gene ID" value="Manes.11G145000.v8.1"/>
</dbReference>
<feature type="chain" id="PRO_5011914142" description="non-specific serine/threonine protein kinase" evidence="16">
    <location>
        <begin position="21"/>
        <end position="519"/>
    </location>
</feature>
<evidence type="ECO:0000256" key="16">
    <source>
        <dbReference type="SAM" id="SignalP"/>
    </source>
</evidence>
<keyword evidence="6 15" id="KW-0812">Transmembrane</keyword>
<evidence type="ECO:0000256" key="3">
    <source>
        <dbReference type="ARBA" id="ARBA00022475"/>
    </source>
</evidence>
<evidence type="ECO:0000256" key="8">
    <source>
        <dbReference type="ARBA" id="ARBA00022777"/>
    </source>
</evidence>
<evidence type="ECO:0000256" key="7">
    <source>
        <dbReference type="ARBA" id="ARBA00022741"/>
    </source>
</evidence>
<evidence type="ECO:0000256" key="13">
    <source>
        <dbReference type="ARBA" id="ARBA00048679"/>
    </source>
</evidence>
<dbReference type="InterPro" id="IPR011009">
    <property type="entry name" value="Kinase-like_dom_sf"/>
</dbReference>
<keyword evidence="3" id="KW-1003">Cell membrane</keyword>
<dbReference type="PANTHER" id="PTHR47982">
    <property type="entry name" value="PROLINE-RICH RECEPTOR-LIKE PROTEIN KINASE PERK4"/>
    <property type="match status" value="1"/>
</dbReference>
<protein>
    <recommendedName>
        <fullName evidence="2">non-specific serine/threonine protein kinase</fullName>
        <ecNumber evidence="2">2.7.11.1</ecNumber>
    </recommendedName>
</protein>
<keyword evidence="10 15" id="KW-1133">Transmembrane helix</keyword>
<dbReference type="Gramene" id="Manes.11G145000.10.v8.1">
    <property type="protein sequence ID" value="Manes.11G145000.10.v8.1.CDS"/>
    <property type="gene ID" value="Manes.11G145000.v8.1"/>
</dbReference>
<evidence type="ECO:0000256" key="6">
    <source>
        <dbReference type="ARBA" id="ARBA00022692"/>
    </source>
</evidence>
<keyword evidence="11 15" id="KW-0472">Membrane</keyword>
<dbReference type="EMBL" id="CM004397">
    <property type="protein sequence ID" value="OAY38005.1"/>
    <property type="molecule type" value="Genomic_DNA"/>
</dbReference>
<evidence type="ECO:0000256" key="10">
    <source>
        <dbReference type="ARBA" id="ARBA00022989"/>
    </source>
</evidence>
<dbReference type="Gramene" id="Manes.11G145000.7.v8.1">
    <property type="protein sequence ID" value="Manes.11G145000.7.v8.1.CDS"/>
    <property type="gene ID" value="Manes.11G145000.v8.1"/>
</dbReference>
<dbReference type="SUPFAM" id="SSF56112">
    <property type="entry name" value="Protein kinase-like (PK-like)"/>
    <property type="match status" value="1"/>
</dbReference>
<dbReference type="PROSITE" id="PS00107">
    <property type="entry name" value="PROTEIN_KINASE_ATP"/>
    <property type="match status" value="1"/>
</dbReference>
<dbReference type="Gramene" id="Manes.11G145000.8.v8.1">
    <property type="protein sequence ID" value="Manes.11G145000.8.v8.1.CDS"/>
    <property type="gene ID" value="Manes.11G145000.v8.1"/>
</dbReference>
<dbReference type="AlphaFoldDB" id="A0A251JVW3"/>
<dbReference type="PROSITE" id="PS50011">
    <property type="entry name" value="PROTEIN_KINASE_DOM"/>
    <property type="match status" value="1"/>
</dbReference>
<dbReference type="Gramene" id="Manes.11G145000.13.v8.1">
    <property type="protein sequence ID" value="Manes.11G145000.13.v8.1.CDS"/>
    <property type="gene ID" value="Manes.11G145000.v8.1"/>
</dbReference>
<feature type="transmembrane region" description="Helical" evidence="15">
    <location>
        <begin position="147"/>
        <end position="171"/>
    </location>
</feature>
<evidence type="ECO:0000259" key="17">
    <source>
        <dbReference type="PROSITE" id="PS50011"/>
    </source>
</evidence>
<dbReference type="OrthoDB" id="1866267at2759"/>
<gene>
    <name evidence="18" type="ORF">MANES_11G145000</name>
</gene>
<keyword evidence="4" id="KW-0723">Serine/threonine-protein kinase</keyword>
<comment type="catalytic activity">
    <reaction evidence="13">
        <text>L-seryl-[protein] + ATP = O-phospho-L-seryl-[protein] + ADP + H(+)</text>
        <dbReference type="Rhea" id="RHEA:17989"/>
        <dbReference type="Rhea" id="RHEA-COMP:9863"/>
        <dbReference type="Rhea" id="RHEA-COMP:11604"/>
        <dbReference type="ChEBI" id="CHEBI:15378"/>
        <dbReference type="ChEBI" id="CHEBI:29999"/>
        <dbReference type="ChEBI" id="CHEBI:30616"/>
        <dbReference type="ChEBI" id="CHEBI:83421"/>
        <dbReference type="ChEBI" id="CHEBI:456216"/>
        <dbReference type="EC" id="2.7.11.1"/>
    </reaction>
</comment>
<keyword evidence="9 14" id="KW-0067">ATP-binding</keyword>
<dbReference type="EMBL" id="CM004397">
    <property type="protein sequence ID" value="OAY38006.1"/>
    <property type="molecule type" value="Genomic_DNA"/>
</dbReference>
<feature type="domain" description="Protein kinase" evidence="17">
    <location>
        <begin position="229"/>
        <end position="500"/>
    </location>
</feature>
<evidence type="ECO:0000256" key="5">
    <source>
        <dbReference type="ARBA" id="ARBA00022679"/>
    </source>
</evidence>